<dbReference type="PROSITE" id="PS00455">
    <property type="entry name" value="AMP_BINDING"/>
    <property type="match status" value="1"/>
</dbReference>
<dbReference type="Gene3D" id="3.30.300.30">
    <property type="match status" value="1"/>
</dbReference>
<gene>
    <name evidence="3" type="ORF">NQV15_03875</name>
</gene>
<evidence type="ECO:0000313" key="4">
    <source>
        <dbReference type="Proteomes" id="UP001316184"/>
    </source>
</evidence>
<dbReference type="InterPro" id="IPR020845">
    <property type="entry name" value="AMP-binding_CS"/>
</dbReference>
<dbReference type="EMBL" id="CP102173">
    <property type="protein sequence ID" value="UUP14462.1"/>
    <property type="molecule type" value="Genomic_DNA"/>
</dbReference>
<feature type="domain" description="AMP-dependent synthetase/ligase" evidence="1">
    <location>
        <begin position="34"/>
        <end position="390"/>
    </location>
</feature>
<protein>
    <submittedName>
        <fullName evidence="3">AMP-binding protein</fullName>
    </submittedName>
</protein>
<dbReference type="InterPro" id="IPR025110">
    <property type="entry name" value="AMP-bd_C"/>
</dbReference>
<dbReference type="RefSeq" id="WP_232398287.1">
    <property type="nucleotide sequence ID" value="NZ_CP102173.1"/>
</dbReference>
<dbReference type="Proteomes" id="UP001316184">
    <property type="component" value="Chromosome"/>
</dbReference>
<dbReference type="InterPro" id="IPR045851">
    <property type="entry name" value="AMP-bd_C_sf"/>
</dbReference>
<evidence type="ECO:0000313" key="3">
    <source>
        <dbReference type="EMBL" id="UUP14462.1"/>
    </source>
</evidence>
<dbReference type="InterPro" id="IPR000873">
    <property type="entry name" value="AMP-dep_synth/lig_dom"/>
</dbReference>
<evidence type="ECO:0000259" key="1">
    <source>
        <dbReference type="Pfam" id="PF00501"/>
    </source>
</evidence>
<evidence type="ECO:0000259" key="2">
    <source>
        <dbReference type="Pfam" id="PF13193"/>
    </source>
</evidence>
<dbReference type="PANTHER" id="PTHR43767:SF1">
    <property type="entry name" value="NONRIBOSOMAL PEPTIDE SYNTHASE PES1 (EUROFUNG)-RELATED"/>
    <property type="match status" value="1"/>
</dbReference>
<dbReference type="Pfam" id="PF00501">
    <property type="entry name" value="AMP-binding"/>
    <property type="match status" value="1"/>
</dbReference>
<accession>A0ABY5MAK3</accession>
<reference evidence="3 4" key="1">
    <citation type="submission" date="2022-08" db="EMBL/GenBank/DDBJ databases">
        <title>novel species in genus Aeromicrobium.</title>
        <authorList>
            <person name="Ye L."/>
        </authorList>
    </citation>
    <scope>NUCLEOTIDE SEQUENCE [LARGE SCALE GENOMIC DNA]</scope>
    <source>
        <strain evidence="4">zg-Y1379</strain>
    </source>
</reference>
<proteinExistence type="predicted"/>
<feature type="domain" description="AMP-binding enzyme C-terminal" evidence="2">
    <location>
        <begin position="446"/>
        <end position="522"/>
    </location>
</feature>
<dbReference type="InterPro" id="IPR042099">
    <property type="entry name" value="ANL_N_sf"/>
</dbReference>
<dbReference type="Gene3D" id="3.40.50.12780">
    <property type="entry name" value="N-terminal domain of ligase-like"/>
    <property type="match status" value="1"/>
</dbReference>
<dbReference type="SUPFAM" id="SSF56801">
    <property type="entry name" value="Acetyl-CoA synthetase-like"/>
    <property type="match status" value="1"/>
</dbReference>
<name>A0ABY5MAK3_9ACTN</name>
<dbReference type="PANTHER" id="PTHR43767">
    <property type="entry name" value="LONG-CHAIN-FATTY-ACID--COA LIGASE"/>
    <property type="match status" value="1"/>
</dbReference>
<dbReference type="InterPro" id="IPR050237">
    <property type="entry name" value="ATP-dep_AMP-bd_enzyme"/>
</dbReference>
<dbReference type="Pfam" id="PF13193">
    <property type="entry name" value="AMP-binding_C"/>
    <property type="match status" value="1"/>
</dbReference>
<organism evidence="3 4">
    <name type="scientific">Aeromicrobium wangtongii</name>
    <dbReference type="NCBI Taxonomy" id="2969247"/>
    <lineage>
        <taxon>Bacteria</taxon>
        <taxon>Bacillati</taxon>
        <taxon>Actinomycetota</taxon>
        <taxon>Actinomycetes</taxon>
        <taxon>Propionibacteriales</taxon>
        <taxon>Nocardioidaceae</taxon>
        <taxon>Aeromicrobium</taxon>
    </lineage>
</organism>
<sequence>MVALTATALNPLTDHYAQTGAIGSTLVWELLRDLAETNPNDLAIVDGDVRLTFAEYWYRVESLAVSLTSLGVGPGTCVVYQLPNWWEHLVAHLAIVRAGSVAVPVVTMFREHELRHIFAELEPSCVIVAGQASDISPAAVARRSLADAGHDCPLVVVRPLEVDGLDFADLLAAAPDPSVIAPPASPSDVCAVIYTSGSTGSPKGVLHTHQTLLCDAKSRIDDFGITSADVIFMPSSLAHIAGLSYGAHLPLLAALPTIVVDRWSPVDAVELIERHQATIMNGAPLMLRGLTEEYGRSGQKSRLRVFACGGADVSEQLVHDAARVLGSFVTRAYGCSEIPTLTWGGLKDDPARVASTDGRAIGAVELRVVSDDGSILGVDEVGECEAIGPERCVGYVDPDLNSELFTADGWVRTGDLVSIDADGYLTVRGRKKDIIVRAGENISAREIELLLLDHPDVEDTAVVPIPDERLGEKACAFVVLGEGRRLELDDVKQYFAAQGVAKIKWPESLRVVGALPRTGFGKVDKPQLRSMLAKENADR</sequence>
<keyword evidence="4" id="KW-1185">Reference proteome</keyword>